<evidence type="ECO:0000313" key="2">
    <source>
        <dbReference type="EMBL" id="KAK4887197.1"/>
    </source>
</evidence>
<accession>A0AAN7Q9K5</accession>
<sequence>MAAWSYEREQERLLRLWVECATDTEGISEDSDSNLESDNLEIKVVETGIYWKRHVEQIIKRERFVDKDEDVNFELISDRERSSELEQIMRNLVIPVTPKTMNESNSLPCPSSENLDVKDCKNKDSLSSSDNSLSAELKDVGEVKETAKGQYVTRFKRVVKPPNKLNL</sequence>
<proteinExistence type="predicted"/>
<dbReference type="EMBL" id="JARPUR010000001">
    <property type="protein sequence ID" value="KAK4887197.1"/>
    <property type="molecule type" value="Genomic_DNA"/>
</dbReference>
<feature type="compositionally biased region" description="Basic and acidic residues" evidence="1">
    <location>
        <begin position="115"/>
        <end position="124"/>
    </location>
</feature>
<organism evidence="2 3">
    <name type="scientific">Aquatica leii</name>
    <dbReference type="NCBI Taxonomy" id="1421715"/>
    <lineage>
        <taxon>Eukaryota</taxon>
        <taxon>Metazoa</taxon>
        <taxon>Ecdysozoa</taxon>
        <taxon>Arthropoda</taxon>
        <taxon>Hexapoda</taxon>
        <taxon>Insecta</taxon>
        <taxon>Pterygota</taxon>
        <taxon>Neoptera</taxon>
        <taxon>Endopterygota</taxon>
        <taxon>Coleoptera</taxon>
        <taxon>Polyphaga</taxon>
        <taxon>Elateriformia</taxon>
        <taxon>Elateroidea</taxon>
        <taxon>Lampyridae</taxon>
        <taxon>Luciolinae</taxon>
        <taxon>Aquatica</taxon>
    </lineage>
</organism>
<feature type="region of interest" description="Disordered" evidence="1">
    <location>
        <begin position="100"/>
        <end position="140"/>
    </location>
</feature>
<gene>
    <name evidence="2" type="ORF">RN001_003468</name>
</gene>
<evidence type="ECO:0000313" key="3">
    <source>
        <dbReference type="Proteomes" id="UP001353858"/>
    </source>
</evidence>
<dbReference type="AlphaFoldDB" id="A0AAN7Q9K5"/>
<protein>
    <submittedName>
        <fullName evidence="2">Uncharacterized protein</fullName>
    </submittedName>
</protein>
<evidence type="ECO:0000256" key="1">
    <source>
        <dbReference type="SAM" id="MobiDB-lite"/>
    </source>
</evidence>
<feature type="compositionally biased region" description="Low complexity" evidence="1">
    <location>
        <begin position="125"/>
        <end position="134"/>
    </location>
</feature>
<dbReference type="Proteomes" id="UP001353858">
    <property type="component" value="Unassembled WGS sequence"/>
</dbReference>
<feature type="compositionally biased region" description="Polar residues" evidence="1">
    <location>
        <begin position="100"/>
        <end position="114"/>
    </location>
</feature>
<comment type="caution">
    <text evidence="2">The sequence shown here is derived from an EMBL/GenBank/DDBJ whole genome shotgun (WGS) entry which is preliminary data.</text>
</comment>
<name>A0AAN7Q9K5_9COLE</name>
<keyword evidence="3" id="KW-1185">Reference proteome</keyword>
<reference evidence="3" key="1">
    <citation type="submission" date="2023-01" db="EMBL/GenBank/DDBJ databases">
        <title>Key to firefly adult light organ development and bioluminescence: homeobox transcription factors regulate luciferase expression and transportation to peroxisome.</title>
        <authorList>
            <person name="Fu X."/>
        </authorList>
    </citation>
    <scope>NUCLEOTIDE SEQUENCE [LARGE SCALE GENOMIC DNA]</scope>
</reference>